<keyword evidence="1" id="KW-0732">Signal</keyword>
<evidence type="ECO:0000313" key="3">
    <source>
        <dbReference type="EMBL" id="RFM33739.1"/>
    </source>
</evidence>
<sequence length="1814" mass="206930">MKQLFILILLLGGTQVLAQKGLSTSPKQAPFTYVYRIPDQALLDVYKSKKHKQLPGDFMTRPVDSFRTADKDKHPLPPGNFLLVTANHQVLERQVKVVHNIFINVLNNNEDLLLTLHTLDGKQVSEAEVHLGKKTIPYDKNLHAYYLRKYHGKGGLVQVKYQEVMNFFRVNPYAKDYSYRTRSYDNTFQETGYLSFNKPKYKPNDTVKLKSFIVDKKGVPVNEDLALRLYTYDGSTDTILAVLHPYRPGGFEYQFPMKDSMKLDMRYNVSLEPADKPAKNRKKFIYNNFYFEEYELQKIRLSASVNKTSTQRNEPVLLTINATDENGLPLLDARAKIIITPNSTPDRYNTSHVFLADTMYNKTMPIETLGPTIVQLPDSIFPSARFSYTITCQLLNSENETTTYTFIHEYTDDVKKLDIEEKEDSLYMNMLTAGKPVPDTATLYLYDGNNNLISSSHLQLPATISLAPHVVSYEISSDTMHEKRMVNDTHILPCESRRTSDSIYFNVDNPRHTPFWYTIYENKKIVERGYTQSLNWQKAASPKLDYYLQLHYIRGNQVLTDTYNEKYQEKKLHVAIKAPATIAPGQESQIEIAVSDQQGKPVRNADVTAYSYTGKFQNSSVAVPYLGRDRPDLSFKNQYTQKEVDNYHHNMYLNFGYWESRMRLDTILWYQFTHPAPVFRYDENAVDAETQLAPFVFVNGFLRNPGAIYIDRMPVYYSDASQQKIYSFRTNPGTYTIQIRTNDMLITIDSFIVHMGVKNFVSIDPLSQAKHVTVEKMSDKYSAAEARVLNHYFINISHNYGDRFSYVRQNKNIYLLSARYGNPENIVGPLTGEPASLVVHEQFEQNFDPEEGYSFNISPGLIKQKQKLPVLAEGDYVHPGNNDDVLEDQVLTPSMLTDYTRIPSRPLLTTDRENSSYAFTGRLELELPVDTINTHFYTLLFRDDEPSFIRVIRPGVTIIKGLREGKYRLMFLYNDNRFSMQDSIYIKKDGINFYRLPQLPLLPTTAISRQDSLLIKNRRNGSEKYLGNAGSIRGVVKDQNGVPLPGVTITCGGTTFGCFTNQFGEFTLQGVSMGIIKAMYIGYKTLEVVVKPKQRYYELIMEEDSKALSEVVVTGYGISHGSAKKKKMKYDDEEALSDNRSYYSNLYDSKNADKMDEPRSKREIANIGFFNPDKIGTADIPMLDTALSTGMSEAPAPFQLRSHFNDAAFWQPKLATDASGTASFSTTFPDDITNWRVFALVMNDQQQSGQAESSIRAFKPVSANLALPNFAVEGDSIHIIGKALNYTSDSLQISRTFKVNDNIRLQRSGKLVHALIDTLNVGIPARDSLRFNYTIDNRDGEERSIPVFHAGTRADTGFFACLLKDTTLTFAPGLKGPVHVYAEAAILPVLMKEMKYVQHYKYLCNEQLASKLKAYLLEKKAKAYLNEKFEHNKDIRTILSRLKRTQYQGMWGWWEHTTPSIWISLHVVEALQMAQEEGYETNINTETLADDLLSSYHRKDNIDSIGCLMMLSKLKAKVDFATLTSEIYPRNGYDSLRLLLLKQREHLPVNLKPILARQQSTVFGNAYWGQFSYDLFHSSISQTLLVYKLLRATGGHEQTLQKIRGYFLEERRNGQWRNTYESSAILETILPDLLKAEAQGKASLQVNGYMVTRFPFDTVITAASAVTFARKGGMPLYLTATQEYWDASPDAVAKTFEVSSKLDQPVLETGKKVGLTVNVYAKGDADYVMIEIPIPAGCSYAGKPQPWYNSEVHREYGKEMVSIFCSTLYRGMHTFTIELMPRYSGKYILNPAKATMQYFPLFMGRTGLKKVIIQ</sequence>
<evidence type="ECO:0000256" key="1">
    <source>
        <dbReference type="SAM" id="SignalP"/>
    </source>
</evidence>
<dbReference type="Pfam" id="PF13715">
    <property type="entry name" value="CarbopepD_reg_2"/>
    <property type="match status" value="1"/>
</dbReference>
<evidence type="ECO:0000259" key="2">
    <source>
        <dbReference type="SMART" id="SM01360"/>
    </source>
</evidence>
<dbReference type="Pfam" id="PF00207">
    <property type="entry name" value="A2M"/>
    <property type="match status" value="1"/>
</dbReference>
<dbReference type="OrthoDB" id="9767116at2"/>
<gene>
    <name evidence="3" type="ORF">DXN04_17410</name>
</gene>
<dbReference type="EMBL" id="QTJV01000006">
    <property type="protein sequence ID" value="RFM33739.1"/>
    <property type="molecule type" value="Genomic_DNA"/>
</dbReference>
<dbReference type="SUPFAM" id="SSF48239">
    <property type="entry name" value="Terpenoid cyclases/Protein prenyltransferases"/>
    <property type="match status" value="1"/>
</dbReference>
<dbReference type="Pfam" id="PF17973">
    <property type="entry name" value="bMG10"/>
    <property type="match status" value="1"/>
</dbReference>
<evidence type="ECO:0000313" key="4">
    <source>
        <dbReference type="Proteomes" id="UP000261174"/>
    </source>
</evidence>
<dbReference type="Gene3D" id="2.20.130.20">
    <property type="match status" value="1"/>
</dbReference>
<dbReference type="InterPro" id="IPR008969">
    <property type="entry name" value="CarboxyPept-like_regulatory"/>
</dbReference>
<dbReference type="Proteomes" id="UP000261174">
    <property type="component" value="Unassembled WGS sequence"/>
</dbReference>
<dbReference type="PANTHER" id="PTHR40094">
    <property type="entry name" value="ALPHA-2-MACROGLOBULIN HOMOLOG"/>
    <property type="match status" value="1"/>
</dbReference>
<dbReference type="Gene3D" id="1.50.10.20">
    <property type="match status" value="1"/>
</dbReference>
<feature type="domain" description="Alpha-2-macroglobulin" evidence="2">
    <location>
        <begin position="1207"/>
        <end position="1297"/>
    </location>
</feature>
<keyword evidence="4" id="KW-1185">Reference proteome</keyword>
<feature type="chain" id="PRO_5017827293" description="Alpha-2-macroglobulin domain-containing protein" evidence="1">
    <location>
        <begin position="19"/>
        <end position="1814"/>
    </location>
</feature>
<dbReference type="InterPro" id="IPR041246">
    <property type="entry name" value="Bact_MG10"/>
</dbReference>
<dbReference type="InterPro" id="IPR001599">
    <property type="entry name" value="Macroglobln_a2"/>
</dbReference>
<comment type="caution">
    <text evidence="3">The sequence shown here is derived from an EMBL/GenBank/DDBJ whole genome shotgun (WGS) entry which is preliminary data.</text>
</comment>
<accession>A0A3E1P0N7</accession>
<reference evidence="3 4" key="1">
    <citation type="submission" date="2018-08" db="EMBL/GenBank/DDBJ databases">
        <title>Chitinophaga sp. K20C18050901, a novel bacterium isolated from forest soil.</title>
        <authorList>
            <person name="Wang C."/>
        </authorList>
    </citation>
    <scope>NUCLEOTIDE SEQUENCE [LARGE SCALE GENOMIC DNA]</scope>
    <source>
        <strain evidence="3 4">K20C18050901</strain>
    </source>
</reference>
<dbReference type="SMART" id="SM01360">
    <property type="entry name" value="A2M"/>
    <property type="match status" value="1"/>
</dbReference>
<organism evidence="3 4">
    <name type="scientific">Chitinophaga silvisoli</name>
    <dbReference type="NCBI Taxonomy" id="2291814"/>
    <lineage>
        <taxon>Bacteria</taxon>
        <taxon>Pseudomonadati</taxon>
        <taxon>Bacteroidota</taxon>
        <taxon>Chitinophagia</taxon>
        <taxon>Chitinophagales</taxon>
        <taxon>Chitinophagaceae</taxon>
        <taxon>Chitinophaga</taxon>
    </lineage>
</organism>
<name>A0A3E1P0N7_9BACT</name>
<protein>
    <recommendedName>
        <fullName evidence="2">Alpha-2-macroglobulin domain-containing protein</fullName>
    </recommendedName>
</protein>
<dbReference type="SUPFAM" id="SSF49464">
    <property type="entry name" value="Carboxypeptidase regulatory domain-like"/>
    <property type="match status" value="1"/>
</dbReference>
<feature type="signal peptide" evidence="1">
    <location>
        <begin position="1"/>
        <end position="18"/>
    </location>
</feature>
<dbReference type="InterPro" id="IPR051802">
    <property type="entry name" value="YfhM-like"/>
</dbReference>
<proteinExistence type="predicted"/>
<dbReference type="GO" id="GO:0004866">
    <property type="term" value="F:endopeptidase inhibitor activity"/>
    <property type="evidence" value="ECO:0007669"/>
    <property type="project" value="InterPro"/>
</dbReference>
<dbReference type="RefSeq" id="WP_116854661.1">
    <property type="nucleotide sequence ID" value="NZ_QTJV01000006.1"/>
</dbReference>
<dbReference type="PANTHER" id="PTHR40094:SF1">
    <property type="entry name" value="UBIQUITIN DOMAIN-CONTAINING PROTEIN"/>
    <property type="match status" value="1"/>
</dbReference>
<dbReference type="InterPro" id="IPR008930">
    <property type="entry name" value="Terpenoid_cyclase/PrenylTrfase"/>
</dbReference>